<dbReference type="CDD" id="cd11476">
    <property type="entry name" value="SLC5sbd_DUR3"/>
    <property type="match status" value="1"/>
</dbReference>
<dbReference type="PANTHER" id="PTHR46154:SF4">
    <property type="entry name" value="UREA ACTIVE TRANSPORTER"/>
    <property type="match status" value="1"/>
</dbReference>
<feature type="transmembrane region" description="Helical" evidence="15">
    <location>
        <begin position="347"/>
        <end position="374"/>
    </location>
</feature>
<keyword evidence="12" id="KW-0520">NAD</keyword>
<evidence type="ECO:0000256" key="7">
    <source>
        <dbReference type="ARBA" id="ARBA00022692"/>
    </source>
</evidence>
<dbReference type="PROSITE" id="PS00059">
    <property type="entry name" value="ADH_ZINC"/>
    <property type="match status" value="1"/>
</dbReference>
<dbReference type="Gene3D" id="1.20.1730.10">
    <property type="entry name" value="Sodium/glucose cotransporter"/>
    <property type="match status" value="1"/>
</dbReference>
<dbReference type="InterPro" id="IPR038377">
    <property type="entry name" value="Na/Glc_symporter_sf"/>
</dbReference>
<evidence type="ECO:0000256" key="2">
    <source>
        <dbReference type="ARBA" id="ARBA00004141"/>
    </source>
</evidence>
<feature type="transmembrane region" description="Helical" evidence="15">
    <location>
        <begin position="285"/>
        <end position="310"/>
    </location>
</feature>
<proteinExistence type="inferred from homology"/>
<name>A0A4U0WPH5_9PEZI</name>
<keyword evidence="9 14" id="KW-0862">Zinc</keyword>
<evidence type="ECO:0000256" key="9">
    <source>
        <dbReference type="ARBA" id="ARBA00022833"/>
    </source>
</evidence>
<dbReference type="FunFam" id="3.40.50.720:FF:000068">
    <property type="entry name" value="Sorbitol dehydrogenase"/>
    <property type="match status" value="1"/>
</dbReference>
<comment type="pathway">
    <text evidence="3">Carbohydrate degradation.</text>
</comment>
<comment type="similarity">
    <text evidence="4">Belongs to the sodium:solute symporter (SSF) (TC 2.A.21) family.</text>
</comment>
<dbReference type="InterPro" id="IPR001734">
    <property type="entry name" value="Na/solute_symporter"/>
</dbReference>
<feature type="transmembrane region" description="Helical" evidence="15">
    <location>
        <begin position="423"/>
        <end position="439"/>
    </location>
</feature>
<dbReference type="Pfam" id="PF01522">
    <property type="entry name" value="Polysacc_deac_1"/>
    <property type="match status" value="1"/>
</dbReference>
<feature type="transmembrane region" description="Helical" evidence="15">
    <location>
        <begin position="253"/>
        <end position="273"/>
    </location>
</feature>
<sequence>MPETILPQGAGYGIILGFGALFALGMWYLATLLARFQNEVQGSEMFMTAKRSVKTGLVASAVVSSWTIAATLLTSSTWCYEYGVSGAYFYGAGATVQIFVFAVAAMELKRRAPGAHTFLELARIRYGKAGHVVFIVYSTIYAIINCVNILVGGSAVFTALTGMNVIAGVWLLPVGVVIYTLTGGIKATILTDYSHTVVIYAMVLAGLFIVYTRSDVLGSPDIVYDRLRAAAKIAPVPGNAGGEYLTMHSQDGVLLGVVFWCAVFGTTIDVQLFQKAITADPSATLPGYMIGGLSWFSIPFCLATTFGLAARAMQGLPEMHTITSRDISQGLALPYAAQALMGTGGAVFVLLMIFMACTAGFSADIVSVAAVFTYDVYGAYINPTASGGKLLKMSHLAVVIWSVLSIATTSNIIPLIIGNGVSLILGALYSIICTFAFGADDFDWNRLKTEIHVADDSDVKGLTSEQIAQEKSHELLTPEQDRDLRQGKVKAMIIATVLCLVFVIIWPMPMYGTKYVFSRGFFKFWVALTFLWAFGAAFTITIMPLVEGRRTIKLFFTSMIFGKKPKESGALEGVFVEGGEDSEHRSSGQEEKDARMEERAVARAAFAFTIDNMGEVADLDRNLWPESQPIGSHYSVKEVLPQFLALLKKYDVPATYFIESWNLTVYPDAIKQIASSGIEVAWHAWRHEAWSKLDEGAERDNFTRSFDAMSDLATGEGKGLVDHYRGFRAPGGIIHGDRTLKLCRDHGLTYISPSAEQGAVVSLDGGKDSIAVLPFKWRTVDAYYYMDAFSGLRKMKGELPEKSQGSDVLVRKYIEEIDKVIETGGYLSTLFHPFLTNTPERLQAMEEVMKHLARRREEGDVHFWKTGGIGDSVIHHDLGLGHESAGIIIKTGSNVKRLKVGDRVALECGIPCSKPTCEACRTGRYNACPDIIFYSSPPVHGTLRRYHVHPEAWLHPLPDSISYEEGALLEPLSVALAGIERSGLRLGDPLVICGAGPIGLVSLLAAHAAGAAPIVITDLDQNRLAMAKSLVPRVRTVQIQRDADAKANAELIKGALGQEAKLVIECTGVESSIHTGIYASRFGGSVFVIGVGKDFQQIPFMHVSFREIDLRFQFRYKETYPKAIMLVSEGLIDLKPLVTHRFTLEQGREAFEAASNPAAKAVKVQLLDD</sequence>
<dbReference type="SUPFAM" id="SSF88713">
    <property type="entry name" value="Glycoside hydrolase/deacetylase"/>
    <property type="match status" value="1"/>
</dbReference>
<dbReference type="GO" id="GO:0016810">
    <property type="term" value="F:hydrolase activity, acting on carbon-nitrogen (but not peptide) bonds"/>
    <property type="evidence" value="ECO:0007669"/>
    <property type="project" value="InterPro"/>
</dbReference>
<comment type="similarity">
    <text evidence="5 14">Belongs to the zinc-containing alcohol dehydrogenase family.</text>
</comment>
<dbReference type="Pfam" id="PF08240">
    <property type="entry name" value="ADH_N"/>
    <property type="match status" value="1"/>
</dbReference>
<dbReference type="SUPFAM" id="SSF51735">
    <property type="entry name" value="NAD(P)-binding Rossmann-fold domains"/>
    <property type="match status" value="1"/>
</dbReference>
<dbReference type="AlphaFoldDB" id="A0A4U0WPH5"/>
<dbReference type="GO" id="GO:0005975">
    <property type="term" value="P:carbohydrate metabolic process"/>
    <property type="evidence" value="ECO:0007669"/>
    <property type="project" value="InterPro"/>
</dbReference>
<dbReference type="CDD" id="cd05285">
    <property type="entry name" value="sorbitol_DH"/>
    <property type="match status" value="1"/>
</dbReference>
<evidence type="ECO:0000259" key="16">
    <source>
        <dbReference type="PROSITE" id="PS51677"/>
    </source>
</evidence>
<keyword evidence="13 15" id="KW-0472">Membrane</keyword>
<dbReference type="InterPro" id="IPR013154">
    <property type="entry name" value="ADH-like_N"/>
</dbReference>
<dbReference type="PANTHER" id="PTHR46154">
    <property type="match status" value="1"/>
</dbReference>
<dbReference type="GO" id="GO:0016616">
    <property type="term" value="F:oxidoreductase activity, acting on the CH-OH group of donors, NAD or NADP as acceptor"/>
    <property type="evidence" value="ECO:0007669"/>
    <property type="project" value="InterPro"/>
</dbReference>
<keyword evidence="8 14" id="KW-0479">Metal-binding</keyword>
<evidence type="ECO:0000256" key="10">
    <source>
        <dbReference type="ARBA" id="ARBA00022989"/>
    </source>
</evidence>
<evidence type="ECO:0000256" key="13">
    <source>
        <dbReference type="ARBA" id="ARBA00023136"/>
    </source>
</evidence>
<dbReference type="InterPro" id="IPR031155">
    <property type="entry name" value="DUR"/>
</dbReference>
<reference evidence="17 18" key="1">
    <citation type="submission" date="2017-03" db="EMBL/GenBank/DDBJ databases">
        <title>Genomes of endolithic fungi from Antarctica.</title>
        <authorList>
            <person name="Coleine C."/>
            <person name="Masonjones S."/>
            <person name="Stajich J.E."/>
        </authorList>
    </citation>
    <scope>NUCLEOTIDE SEQUENCE [LARGE SCALE GENOMIC DNA]</scope>
    <source>
        <strain evidence="17 18">CCFEE 5184</strain>
    </source>
</reference>
<keyword evidence="6" id="KW-0813">Transport</keyword>
<evidence type="ECO:0000256" key="8">
    <source>
        <dbReference type="ARBA" id="ARBA00022723"/>
    </source>
</evidence>
<dbReference type="InterPro" id="IPR002509">
    <property type="entry name" value="NODB_dom"/>
</dbReference>
<evidence type="ECO:0000256" key="11">
    <source>
        <dbReference type="ARBA" id="ARBA00023002"/>
    </source>
</evidence>
<dbReference type="InterPro" id="IPR013149">
    <property type="entry name" value="ADH-like_C"/>
</dbReference>
<dbReference type="InterPro" id="IPR011032">
    <property type="entry name" value="GroES-like_sf"/>
</dbReference>
<dbReference type="InterPro" id="IPR002328">
    <property type="entry name" value="ADH_Zn_CS"/>
</dbReference>
<dbReference type="InterPro" id="IPR036291">
    <property type="entry name" value="NAD(P)-bd_dom_sf"/>
</dbReference>
<evidence type="ECO:0000256" key="4">
    <source>
        <dbReference type="ARBA" id="ARBA00006434"/>
    </source>
</evidence>
<evidence type="ECO:0000256" key="5">
    <source>
        <dbReference type="ARBA" id="ARBA00008072"/>
    </source>
</evidence>
<dbReference type="InterPro" id="IPR045306">
    <property type="entry name" value="SDH-like"/>
</dbReference>
<keyword evidence="11" id="KW-0560">Oxidoreductase</keyword>
<evidence type="ECO:0000313" key="17">
    <source>
        <dbReference type="EMBL" id="TKA64767.1"/>
    </source>
</evidence>
<dbReference type="GO" id="GO:0008270">
    <property type="term" value="F:zinc ion binding"/>
    <property type="evidence" value="ECO:0007669"/>
    <property type="project" value="InterPro"/>
</dbReference>
<evidence type="ECO:0000256" key="1">
    <source>
        <dbReference type="ARBA" id="ARBA00001947"/>
    </source>
</evidence>
<keyword evidence="10 15" id="KW-1133">Transmembrane helix</keyword>
<feature type="transmembrane region" description="Helical" evidence="15">
    <location>
        <begin position="157"/>
        <end position="181"/>
    </location>
</feature>
<comment type="caution">
    <text evidence="17">The sequence shown here is derived from an EMBL/GenBank/DDBJ whole genome shotgun (WGS) entry which is preliminary data.</text>
</comment>
<evidence type="ECO:0000256" key="12">
    <source>
        <dbReference type="ARBA" id="ARBA00023027"/>
    </source>
</evidence>
<evidence type="ECO:0000256" key="3">
    <source>
        <dbReference type="ARBA" id="ARBA00004921"/>
    </source>
</evidence>
<feature type="domain" description="NodB homology" evidence="16">
    <location>
        <begin position="626"/>
        <end position="864"/>
    </location>
</feature>
<organism evidence="17 18">
    <name type="scientific">Friedmanniomyces simplex</name>
    <dbReference type="NCBI Taxonomy" id="329884"/>
    <lineage>
        <taxon>Eukaryota</taxon>
        <taxon>Fungi</taxon>
        <taxon>Dikarya</taxon>
        <taxon>Ascomycota</taxon>
        <taxon>Pezizomycotina</taxon>
        <taxon>Dothideomycetes</taxon>
        <taxon>Dothideomycetidae</taxon>
        <taxon>Mycosphaerellales</taxon>
        <taxon>Teratosphaeriaceae</taxon>
        <taxon>Friedmanniomyces</taxon>
    </lineage>
</organism>
<feature type="transmembrane region" description="Helical" evidence="15">
    <location>
        <begin position="491"/>
        <end position="512"/>
    </location>
</feature>
<comment type="subcellular location">
    <subcellularLocation>
        <location evidence="2">Membrane</location>
        <topology evidence="2">Multi-pass membrane protein</topology>
    </subcellularLocation>
</comment>
<feature type="transmembrane region" description="Helical" evidence="15">
    <location>
        <begin position="12"/>
        <end position="34"/>
    </location>
</feature>
<evidence type="ECO:0000256" key="14">
    <source>
        <dbReference type="RuleBase" id="RU361277"/>
    </source>
</evidence>
<feature type="transmembrane region" description="Helical" evidence="15">
    <location>
        <begin position="129"/>
        <end position="151"/>
    </location>
</feature>
<dbReference type="Pfam" id="PF00474">
    <property type="entry name" value="SSF"/>
    <property type="match status" value="1"/>
</dbReference>
<feature type="transmembrane region" description="Helical" evidence="15">
    <location>
        <begin position="524"/>
        <end position="546"/>
    </location>
</feature>
<gene>
    <name evidence="17" type="ORF">B0A55_11315</name>
</gene>
<feature type="transmembrane region" description="Helical" evidence="15">
    <location>
        <begin position="55"/>
        <end position="75"/>
    </location>
</feature>
<evidence type="ECO:0000313" key="18">
    <source>
        <dbReference type="Proteomes" id="UP000309340"/>
    </source>
</evidence>
<dbReference type="Gene3D" id="3.20.20.370">
    <property type="entry name" value="Glycoside hydrolase/deacetylase"/>
    <property type="match status" value="1"/>
</dbReference>
<dbReference type="Gene3D" id="3.90.180.10">
    <property type="entry name" value="Medium-chain alcohol dehydrogenases, catalytic domain"/>
    <property type="match status" value="1"/>
</dbReference>
<dbReference type="Pfam" id="PF00107">
    <property type="entry name" value="ADH_zinc_N"/>
    <property type="match status" value="1"/>
</dbReference>
<evidence type="ECO:0000256" key="15">
    <source>
        <dbReference type="SAM" id="Phobius"/>
    </source>
</evidence>
<dbReference type="Gene3D" id="3.40.50.720">
    <property type="entry name" value="NAD(P)-binding Rossmann-like Domain"/>
    <property type="match status" value="1"/>
</dbReference>
<comment type="cofactor">
    <cofactor evidence="1 14">
        <name>Zn(2+)</name>
        <dbReference type="ChEBI" id="CHEBI:29105"/>
    </cofactor>
</comment>
<dbReference type="PROSITE" id="PS50283">
    <property type="entry name" value="NA_SOLUT_SYMP_3"/>
    <property type="match status" value="1"/>
</dbReference>
<dbReference type="EMBL" id="NAJQ01000800">
    <property type="protein sequence ID" value="TKA64767.1"/>
    <property type="molecule type" value="Genomic_DNA"/>
</dbReference>
<keyword evidence="7 15" id="KW-0812">Transmembrane</keyword>
<protein>
    <recommendedName>
        <fullName evidence="16">NodB homology domain-containing protein</fullName>
    </recommendedName>
</protein>
<dbReference type="GO" id="GO:0005886">
    <property type="term" value="C:plasma membrane"/>
    <property type="evidence" value="ECO:0007669"/>
    <property type="project" value="TreeGrafter"/>
</dbReference>
<feature type="transmembrane region" description="Helical" evidence="15">
    <location>
        <begin position="87"/>
        <end position="108"/>
    </location>
</feature>
<dbReference type="SUPFAM" id="SSF50129">
    <property type="entry name" value="GroES-like"/>
    <property type="match status" value="1"/>
</dbReference>
<feature type="transmembrane region" description="Helical" evidence="15">
    <location>
        <begin position="395"/>
        <end position="417"/>
    </location>
</feature>
<dbReference type="PROSITE" id="PS51677">
    <property type="entry name" value="NODB"/>
    <property type="match status" value="1"/>
</dbReference>
<keyword evidence="18" id="KW-1185">Reference proteome</keyword>
<dbReference type="InterPro" id="IPR011330">
    <property type="entry name" value="Glyco_hydro/deAcase_b/a-brl"/>
</dbReference>
<dbReference type="STRING" id="329884.A0A4U0WPH5"/>
<dbReference type="Proteomes" id="UP000309340">
    <property type="component" value="Unassembled WGS sequence"/>
</dbReference>
<dbReference type="GO" id="GO:0015204">
    <property type="term" value="F:urea transmembrane transporter activity"/>
    <property type="evidence" value="ECO:0007669"/>
    <property type="project" value="InterPro"/>
</dbReference>
<feature type="transmembrane region" description="Helical" evidence="15">
    <location>
        <begin position="193"/>
        <end position="211"/>
    </location>
</feature>
<dbReference type="OrthoDB" id="2148442at2759"/>
<evidence type="ECO:0000256" key="6">
    <source>
        <dbReference type="ARBA" id="ARBA00022448"/>
    </source>
</evidence>
<accession>A0A4U0WPH5</accession>